<gene>
    <name evidence="4" type="ORF">GCM10010439_24770</name>
</gene>
<dbReference type="Gene3D" id="2.60.60.30">
    <property type="entry name" value="sav2460 like domains"/>
    <property type="match status" value="1"/>
</dbReference>
<comment type="caution">
    <text evidence="4">The sequence shown here is derived from an EMBL/GenBank/DDBJ whole genome shotgun (WGS) entry which is preliminary data.</text>
</comment>
<protein>
    <recommendedName>
        <fullName evidence="3">TerD domain-containing protein</fullName>
    </recommendedName>
</protein>
<dbReference type="InterPro" id="IPR051324">
    <property type="entry name" value="Stress/Tellurium_Resist"/>
</dbReference>
<reference evidence="5" key="1">
    <citation type="journal article" date="2019" name="Int. J. Syst. Evol. Microbiol.">
        <title>The Global Catalogue of Microorganisms (GCM) 10K type strain sequencing project: providing services to taxonomists for standard genome sequencing and annotation.</title>
        <authorList>
            <consortium name="The Broad Institute Genomics Platform"/>
            <consortium name="The Broad Institute Genome Sequencing Center for Infectious Disease"/>
            <person name="Wu L."/>
            <person name="Ma J."/>
        </authorList>
    </citation>
    <scope>NUCLEOTIDE SEQUENCE [LARGE SCALE GENOMIC DNA]</scope>
    <source>
        <strain evidence="5">JCM 8201</strain>
    </source>
</reference>
<comment type="similarity">
    <text evidence="1">Belongs to the CAPAB/TerDEXZ family.</text>
</comment>
<feature type="region of interest" description="Disordered" evidence="2">
    <location>
        <begin position="150"/>
        <end position="204"/>
    </location>
</feature>
<dbReference type="PANTHER" id="PTHR32097">
    <property type="entry name" value="CAMP-BINDING PROTEIN 1-RELATED"/>
    <property type="match status" value="1"/>
</dbReference>
<evidence type="ECO:0000256" key="2">
    <source>
        <dbReference type="SAM" id="MobiDB-lite"/>
    </source>
</evidence>
<dbReference type="PANTHER" id="PTHR32097:SF4">
    <property type="entry name" value="GENERAL STRESS PROTEIN 16U"/>
    <property type="match status" value="1"/>
</dbReference>
<accession>A0ABP6GPE5</accession>
<evidence type="ECO:0000313" key="4">
    <source>
        <dbReference type="EMBL" id="GAA2725233.1"/>
    </source>
</evidence>
<keyword evidence="5" id="KW-1185">Reference proteome</keyword>
<sequence>MAELIRGANAPLSAAGLAVTCSCAAPVDLSALLVGRDLKVRSDADLVFYNAPEGPGVRWSQDALELDLSAVPADVHAVLVAFSLADHAPLSTVPPPTVRAGGHSFTIDRLADETALIALEFYRRQGSWRVRAVGQGYAEGLAALVTAHGVQVDDPGPPPPAPPQVRPETSTPSSLYGAQPSPGGSTVPPQAPPPPVETDAPGAGRVPFTDRAWLVWEDASRSLASYRASMDHALAIRDDEVSGRAAPGRSQQLMQAATERLTTDMTQLAGELAAHESAVGAELSSFDSPAWLTWEPGEELGEGLLLGHLNADEISTLRIPLVLRMPWRRMVWINRGTTPQDSVAFAWSLVTRFFAAVPPGVCGLDVVDPTGLSGAGWLHGLPPATVNLLCGGGVAAGRETAHRLGRLIDLIDLRAVGGDDSALVADMPPVRLLVVFDVGAALEEHGDLLMRLVEDGPRLGVPVICVETDTPTDDSVRALRIKQSGHTLPSGEGVLSDAWVGGDWALTPEVLFDGAGTRPPALLSHVLNAHGRIIERA</sequence>
<evidence type="ECO:0000259" key="3">
    <source>
        <dbReference type="Pfam" id="PF02342"/>
    </source>
</evidence>
<feature type="domain" description="TerD" evidence="3">
    <location>
        <begin position="27"/>
        <end position="147"/>
    </location>
</feature>
<dbReference type="Pfam" id="PF02342">
    <property type="entry name" value="TerD"/>
    <property type="match status" value="1"/>
</dbReference>
<dbReference type="RefSeq" id="WP_344450463.1">
    <property type="nucleotide sequence ID" value="NZ_BAAATZ010000008.1"/>
</dbReference>
<dbReference type="InterPro" id="IPR003325">
    <property type="entry name" value="TerD"/>
</dbReference>
<evidence type="ECO:0000256" key="1">
    <source>
        <dbReference type="ARBA" id="ARBA00008775"/>
    </source>
</evidence>
<dbReference type="Proteomes" id="UP001501842">
    <property type="component" value="Unassembled WGS sequence"/>
</dbReference>
<proteinExistence type="inferred from homology"/>
<name>A0ABP6GPE5_9ACTN</name>
<dbReference type="CDD" id="cd06974">
    <property type="entry name" value="TerD_like"/>
    <property type="match status" value="1"/>
</dbReference>
<feature type="compositionally biased region" description="Pro residues" evidence="2">
    <location>
        <begin position="155"/>
        <end position="165"/>
    </location>
</feature>
<dbReference type="EMBL" id="BAAATZ010000008">
    <property type="protein sequence ID" value="GAA2725233.1"/>
    <property type="molecule type" value="Genomic_DNA"/>
</dbReference>
<organism evidence="4 5">
    <name type="scientific">Actinocorallia aurantiaca</name>
    <dbReference type="NCBI Taxonomy" id="46204"/>
    <lineage>
        <taxon>Bacteria</taxon>
        <taxon>Bacillati</taxon>
        <taxon>Actinomycetota</taxon>
        <taxon>Actinomycetes</taxon>
        <taxon>Streptosporangiales</taxon>
        <taxon>Thermomonosporaceae</taxon>
        <taxon>Actinocorallia</taxon>
    </lineage>
</organism>
<dbReference type="PROSITE" id="PS51257">
    <property type="entry name" value="PROKAR_LIPOPROTEIN"/>
    <property type="match status" value="1"/>
</dbReference>
<evidence type="ECO:0000313" key="5">
    <source>
        <dbReference type="Proteomes" id="UP001501842"/>
    </source>
</evidence>